<dbReference type="Proteomes" id="UP001482520">
    <property type="component" value="Unassembled WGS sequence"/>
</dbReference>
<gene>
    <name evidence="1" type="ORF">V6R90_16320</name>
</gene>
<dbReference type="RefSeq" id="WP_349805280.1">
    <property type="nucleotide sequence ID" value="NZ_JBEGDP010000022.1"/>
</dbReference>
<organism evidence="1 2">
    <name type="scientific">Nocardioides kribbensis</name>
    <dbReference type="NCBI Taxonomy" id="305517"/>
    <lineage>
        <taxon>Bacteria</taxon>
        <taxon>Bacillati</taxon>
        <taxon>Actinomycetota</taxon>
        <taxon>Actinomycetes</taxon>
        <taxon>Propionibacteriales</taxon>
        <taxon>Nocardioidaceae</taxon>
        <taxon>Nocardioides</taxon>
    </lineage>
</organism>
<reference evidence="1 2" key="1">
    <citation type="submission" date="2024-02" db="EMBL/GenBank/DDBJ databases">
        <title>Full genome sequence of Nocardioides kribbensis.</title>
        <authorList>
            <person name="Poletto B.L."/>
            <person name="Silva G."/>
            <person name="Galante D."/>
            <person name="Campos K.R."/>
            <person name="Santos M.B.N."/>
            <person name="Sacchi C.T."/>
        </authorList>
    </citation>
    <scope>NUCLEOTIDE SEQUENCE [LARGE SCALE GENOMIC DNA]</scope>
    <source>
        <strain evidence="1 2">O4R</strain>
    </source>
</reference>
<proteinExistence type="predicted"/>
<name>A0ABV1P254_9ACTN</name>
<keyword evidence="2" id="KW-1185">Reference proteome</keyword>
<evidence type="ECO:0008006" key="3">
    <source>
        <dbReference type="Google" id="ProtNLM"/>
    </source>
</evidence>
<dbReference type="InterPro" id="IPR027417">
    <property type="entry name" value="P-loop_NTPase"/>
</dbReference>
<dbReference type="SUPFAM" id="SSF52540">
    <property type="entry name" value="P-loop containing nucleoside triphosphate hydrolases"/>
    <property type="match status" value="1"/>
</dbReference>
<sequence>MTTNPVLPAPADLATAATTSTLEPLPAERLARAKKAYTTRFLAAALEADGSGHRLLHGPEVAPRSGDLVLARVEEIGKHTRLEGPGSRRQTLFVGDEVLVAYGNRYAPDQFEAVVPDDLGPTDLVAAGGVAGRVVAQHAALDDATRLRPLGLLARDGERVTLADHAPVAARPVRERGVGPRVVAVLGTSMNSGKSTALACLVRGLSADGLHVNAGKVTGTGAGGDPRLFADAGARRVLDFTDVGHPSTYLLSHARVRTLLSTLVEELAADSPDVVVVEIADGVYQEETARLLADPLFATLVDDVVFAAGDALGAVAGRQALAATSARVRAVSGVLTASPLAHREAARALDLPVVATYDLCDPAVARELLA</sequence>
<evidence type="ECO:0000313" key="2">
    <source>
        <dbReference type="Proteomes" id="UP001482520"/>
    </source>
</evidence>
<dbReference type="Gene3D" id="3.40.50.300">
    <property type="entry name" value="P-loop containing nucleotide triphosphate hydrolases"/>
    <property type="match status" value="1"/>
</dbReference>
<dbReference type="EMBL" id="JBEGDP010000022">
    <property type="protein sequence ID" value="MEQ7848846.1"/>
    <property type="molecule type" value="Genomic_DNA"/>
</dbReference>
<comment type="caution">
    <text evidence="1">The sequence shown here is derived from an EMBL/GenBank/DDBJ whole genome shotgun (WGS) entry which is preliminary data.</text>
</comment>
<accession>A0ABV1P254</accession>
<protein>
    <recommendedName>
        <fullName evidence="3">DUF1611 domain-containing protein</fullName>
    </recommendedName>
</protein>
<evidence type="ECO:0000313" key="1">
    <source>
        <dbReference type="EMBL" id="MEQ7848846.1"/>
    </source>
</evidence>